<dbReference type="EMBL" id="CP086715">
    <property type="protein sequence ID" value="WOO78808.1"/>
    <property type="molecule type" value="Genomic_DNA"/>
</dbReference>
<dbReference type="GO" id="GO:0003700">
    <property type="term" value="F:DNA-binding transcription factor activity"/>
    <property type="evidence" value="ECO:0007669"/>
    <property type="project" value="InterPro"/>
</dbReference>
<dbReference type="GeneID" id="87805594"/>
<gene>
    <name evidence="3" type="ORF">LOC62_02G002346</name>
</gene>
<evidence type="ECO:0000313" key="4">
    <source>
        <dbReference type="Proteomes" id="UP000827549"/>
    </source>
</evidence>
<dbReference type="Gene3D" id="1.20.5.170">
    <property type="match status" value="1"/>
</dbReference>
<dbReference type="SUPFAM" id="SSF57959">
    <property type="entry name" value="Leucine zipper domain"/>
    <property type="match status" value="1"/>
</dbReference>
<dbReference type="RefSeq" id="XP_062624840.1">
    <property type="nucleotide sequence ID" value="XM_062768856.1"/>
</dbReference>
<evidence type="ECO:0000259" key="2">
    <source>
        <dbReference type="SMART" id="SM00338"/>
    </source>
</evidence>
<sequence>MYNHAAAGGPNNWPPPGGPSAHSPRGLPGGGTASAELNQRIALAHGTHPYHHPVHAPGSAPAAPPSTPAARFRAKKKQHVETVERSIRDLEQQHRELEIEVNDLRKENGLLKEMVQLKYGARQP</sequence>
<dbReference type="AlphaFoldDB" id="A0AAF1BP34"/>
<dbReference type="Proteomes" id="UP000827549">
    <property type="component" value="Chromosome 2"/>
</dbReference>
<dbReference type="InterPro" id="IPR046347">
    <property type="entry name" value="bZIP_sf"/>
</dbReference>
<feature type="compositionally biased region" description="Low complexity" evidence="1">
    <location>
        <begin position="1"/>
        <end position="11"/>
    </location>
</feature>
<dbReference type="SMART" id="SM00338">
    <property type="entry name" value="BRLZ"/>
    <property type="match status" value="1"/>
</dbReference>
<feature type="region of interest" description="Disordered" evidence="1">
    <location>
        <begin position="1"/>
        <end position="78"/>
    </location>
</feature>
<dbReference type="InterPro" id="IPR004827">
    <property type="entry name" value="bZIP"/>
</dbReference>
<organism evidence="3 4">
    <name type="scientific">Vanrija pseudolonga</name>
    <dbReference type="NCBI Taxonomy" id="143232"/>
    <lineage>
        <taxon>Eukaryota</taxon>
        <taxon>Fungi</taxon>
        <taxon>Dikarya</taxon>
        <taxon>Basidiomycota</taxon>
        <taxon>Agaricomycotina</taxon>
        <taxon>Tremellomycetes</taxon>
        <taxon>Trichosporonales</taxon>
        <taxon>Trichosporonaceae</taxon>
        <taxon>Vanrija</taxon>
    </lineage>
</organism>
<evidence type="ECO:0000313" key="3">
    <source>
        <dbReference type="EMBL" id="WOO78808.1"/>
    </source>
</evidence>
<protein>
    <recommendedName>
        <fullName evidence="2">BZIP domain-containing protein</fullName>
    </recommendedName>
</protein>
<proteinExistence type="predicted"/>
<keyword evidence="4" id="KW-1185">Reference proteome</keyword>
<evidence type="ECO:0000256" key="1">
    <source>
        <dbReference type="SAM" id="MobiDB-lite"/>
    </source>
</evidence>
<name>A0AAF1BP34_9TREE</name>
<accession>A0AAF1BP34</accession>
<reference evidence="3" key="1">
    <citation type="submission" date="2023-10" db="EMBL/GenBank/DDBJ databases">
        <authorList>
            <person name="Noh H."/>
        </authorList>
    </citation>
    <scope>NUCLEOTIDE SEQUENCE</scope>
    <source>
        <strain evidence="3">DUCC4014</strain>
    </source>
</reference>
<feature type="domain" description="BZIP" evidence="2">
    <location>
        <begin position="61"/>
        <end position="117"/>
    </location>
</feature>